<feature type="domain" description="Spondin-like TSP1" evidence="4">
    <location>
        <begin position="606"/>
        <end position="658"/>
    </location>
</feature>
<evidence type="ECO:0000256" key="3">
    <source>
        <dbReference type="ARBA" id="ARBA00023180"/>
    </source>
</evidence>
<dbReference type="InterPro" id="IPR036383">
    <property type="entry name" value="TSP1_rpt_sf"/>
</dbReference>
<protein>
    <recommendedName>
        <fullName evidence="4">Spondin-like TSP1 domain-containing protein</fullName>
    </recommendedName>
</protein>
<evidence type="ECO:0000313" key="6">
    <source>
        <dbReference type="Proteomes" id="UP001189429"/>
    </source>
</evidence>
<feature type="domain" description="Spondin-like TSP1" evidence="4">
    <location>
        <begin position="495"/>
        <end position="547"/>
    </location>
</feature>
<gene>
    <name evidence="5" type="ORF">PCOR1329_LOCUS62716</name>
</gene>
<dbReference type="InterPro" id="IPR051418">
    <property type="entry name" value="Spondin/Thrombospondin_T1"/>
</dbReference>
<dbReference type="Gene3D" id="2.20.100.10">
    <property type="entry name" value="Thrombospondin type-1 (TSP1) repeat"/>
    <property type="match status" value="15"/>
</dbReference>
<keyword evidence="1" id="KW-0732">Signal</keyword>
<proteinExistence type="predicted"/>
<comment type="caution">
    <text evidence="5">The sequence shown here is derived from an EMBL/GenBank/DDBJ whole genome shotgun (WGS) entry which is preliminary data.</text>
</comment>
<evidence type="ECO:0000313" key="5">
    <source>
        <dbReference type="EMBL" id="CAK0879241.1"/>
    </source>
</evidence>
<dbReference type="PANTHER" id="PTHR11311:SF15">
    <property type="entry name" value="SPONDIN-2"/>
    <property type="match status" value="1"/>
</dbReference>
<keyword evidence="3" id="KW-0325">Glycoprotein</keyword>
<sequence length="1119" mass="122184">MPENNGTLCDAATKSEVEACHTQNCTPCVDGKWASWGDWSDCTATCAPAYRNRHRDLDRQANLCGKPASGLGDEFETCRDLLNCSALQESRNCKLSDWGDWSDCSSSCGGVKNRYRTVLQGALGLGTPCKGDLQHVETCSPDAACFPKEAVNCSMDDWADWTQCSASCDGGQRKRTGLTRTGEVVRRRRPNITSMAQRGGQGCHNETTVKVEACGTDPCDPECGPCVWEDWSDWGDCVKDVPECSSQRYRERKVLTQPGKCGRTCPHGSLKEASNCSLPCDAGTQSYCVWSDWSDQSECQGSCEFATKSRVRKLRVVSYKKLDLELEGGEPKEAVLFKMTGNEPCNGTQEDSAVCSQDTCGSEQGPADCEFDPWSRWSDPTCTNLCQRHRGIARPNDEGGKPCSGSIVEAKPCKYDCNDAGADPQDCYYSDFNCSLAIDCLFSDWTGWSECKSKADQGYRNRTVLQESRRGGKECEGPLEETHSCVDPDAELVDCRIGEWLPWSECSRTCGGGVHERSREIAVQPLNGGASCSGPLKQAHACNTQQCSHDDADRPCELTEWADWGECSDDGTKVRHRELKHDARGNGVRCNGAVKETARCEGPVDCQMTDWQEWEACDKSCAGGQQQRKRQILAAPREGGEECPADVVVLRGCNAIPCSEDDAQVSEWSSWSACSKDCGGERTRQRSVLHPAQGGGSAFFGALAETEPCKAQQGSRECADCTECAWAEWSEWSGCDRDCGGGQQSRERDVQTPPTAGCPPCEPLDKHELRACNTLPCGADAGTECIDGRWGAWTPWSPCSATCQGGMTSRSRDLEVRPNQCGKPVEGLSTEHASCNEHVTCRTDRDCEFADWGSWTACEDPCHGLKQRERRIRVEGAGDGAYCDGPLGQTAPCRESTECQGVEASKVKDCELSGWSPWGMCSAECGTGQRFRSRDIVTEGTPGGKRCSGDLRETGICNSSRPCDEEAECTPTDCRWSDWGDWSACDHEERRRVRHITTYPKCGGEGCNPTAAEEIAECSFIRRSETFCIWGDWSKFTDCSTTCGSGLRSRQRHLLLALRANGTDAANGTDGAGSPGGANTEAFTRLFSSADFELAWRAEADRDPAALAAGLRQLRRLEE</sequence>
<dbReference type="InterPro" id="IPR000884">
    <property type="entry name" value="TSP1_rpt"/>
</dbReference>
<accession>A0ABN9W2T1</accession>
<name>A0ABN9W2T1_9DINO</name>
<dbReference type="PANTHER" id="PTHR11311">
    <property type="entry name" value="SPONDIN"/>
    <property type="match status" value="1"/>
</dbReference>
<keyword evidence="2" id="KW-1015">Disulfide bond</keyword>
<dbReference type="Pfam" id="PF19028">
    <property type="entry name" value="TSP1_spondin"/>
    <property type="match status" value="3"/>
</dbReference>
<evidence type="ECO:0000256" key="2">
    <source>
        <dbReference type="ARBA" id="ARBA00023157"/>
    </source>
</evidence>
<dbReference type="SUPFAM" id="SSF82895">
    <property type="entry name" value="TSP-1 type 1 repeat"/>
    <property type="match status" value="14"/>
</dbReference>
<organism evidence="5 6">
    <name type="scientific">Prorocentrum cordatum</name>
    <dbReference type="NCBI Taxonomy" id="2364126"/>
    <lineage>
        <taxon>Eukaryota</taxon>
        <taxon>Sar</taxon>
        <taxon>Alveolata</taxon>
        <taxon>Dinophyceae</taxon>
        <taxon>Prorocentrales</taxon>
        <taxon>Prorocentraceae</taxon>
        <taxon>Prorocentrum</taxon>
    </lineage>
</organism>
<dbReference type="InterPro" id="IPR044004">
    <property type="entry name" value="TSP1_spondin_dom"/>
</dbReference>
<dbReference type="Proteomes" id="UP001189429">
    <property type="component" value="Unassembled WGS sequence"/>
</dbReference>
<keyword evidence="6" id="KW-1185">Reference proteome</keyword>
<evidence type="ECO:0000256" key="1">
    <source>
        <dbReference type="ARBA" id="ARBA00022729"/>
    </source>
</evidence>
<evidence type="ECO:0000259" key="4">
    <source>
        <dbReference type="Pfam" id="PF19028"/>
    </source>
</evidence>
<feature type="domain" description="Spondin-like TSP1" evidence="4">
    <location>
        <begin position="910"/>
        <end position="963"/>
    </location>
</feature>
<reference evidence="5" key="1">
    <citation type="submission" date="2023-10" db="EMBL/GenBank/DDBJ databases">
        <authorList>
            <person name="Chen Y."/>
            <person name="Shah S."/>
            <person name="Dougan E. K."/>
            <person name="Thang M."/>
            <person name="Chan C."/>
        </authorList>
    </citation>
    <scope>NUCLEOTIDE SEQUENCE [LARGE SCALE GENOMIC DNA]</scope>
</reference>
<dbReference type="Pfam" id="PF00090">
    <property type="entry name" value="TSP_1"/>
    <property type="match status" value="9"/>
</dbReference>
<dbReference type="PROSITE" id="PS50092">
    <property type="entry name" value="TSP1"/>
    <property type="match status" value="16"/>
</dbReference>
<dbReference type="SMART" id="SM00209">
    <property type="entry name" value="TSP1"/>
    <property type="match status" value="17"/>
</dbReference>
<dbReference type="EMBL" id="CAUYUJ010017933">
    <property type="protein sequence ID" value="CAK0879241.1"/>
    <property type="molecule type" value="Genomic_DNA"/>
</dbReference>
<feature type="non-terminal residue" evidence="5">
    <location>
        <position position="1119"/>
    </location>
</feature>